<dbReference type="OrthoDB" id="3636760at2"/>
<accession>A0A1H0Q749</accession>
<sequence>MKLKRIVAFGAAVGVALAGAGMASAANADPISDGYSIVGSDTLQDAVSALANGTNITGPSVKVSGNGKSLASWDAFTLGVAGGVGSIQTKAFGPVFDRPNGSGAGRNALIASVGGASGTAFTFNNVNVKDQVDFARSSSVGGTTGTLLTYVPFGQDAIGYAFKVGAATGSANATAATDAINDLSKDQLSSIYSATSSSSASAVLAGTGYTLKPLGLQSSSGTWTTFLGKIGLSTTTLGSAVDTRSNSIPENDGRVLTPASNEIQIIPLSVANYIGQSNGASRINTFSGVSVGAIAGVAAFTGTAPNLTPSTSYYNSADWGRTVYIVVPTAKITPDNAAFDSGVAALVNTSSTTSLTYWGGSGSPTTTKAVKAKFGFSAPTGTVLTRNN</sequence>
<evidence type="ECO:0000256" key="1">
    <source>
        <dbReference type="SAM" id="SignalP"/>
    </source>
</evidence>
<evidence type="ECO:0000313" key="3">
    <source>
        <dbReference type="Proteomes" id="UP000186456"/>
    </source>
</evidence>
<gene>
    <name evidence="2" type="ORF">SAMN04487788_2270</name>
</gene>
<dbReference type="Proteomes" id="UP000186456">
    <property type="component" value="Unassembled WGS sequence"/>
</dbReference>
<proteinExistence type="predicted"/>
<keyword evidence="1" id="KW-0732">Signal</keyword>
<name>A0A1H0Q749_MICTS</name>
<dbReference type="AlphaFoldDB" id="A0A1H0Q749"/>
<reference evidence="2 3" key="1">
    <citation type="submission" date="2016-10" db="EMBL/GenBank/DDBJ databases">
        <authorList>
            <person name="de Groot N.N."/>
        </authorList>
    </citation>
    <scope>NUCLEOTIDE SEQUENCE [LARGE SCALE GENOMIC DNA]</scope>
    <source>
        <strain evidence="2 3">StLB037</strain>
    </source>
</reference>
<dbReference type="RefSeq" id="WP_074695699.1">
    <property type="nucleotide sequence ID" value="NZ_FNJN01000004.1"/>
</dbReference>
<protein>
    <submittedName>
        <fullName evidence="2">Uncharacterized protein</fullName>
    </submittedName>
</protein>
<organism evidence="2 3">
    <name type="scientific">Microbacterium testaceum (strain StLB037)</name>
    <dbReference type="NCBI Taxonomy" id="979556"/>
    <lineage>
        <taxon>Bacteria</taxon>
        <taxon>Bacillati</taxon>
        <taxon>Actinomycetota</taxon>
        <taxon>Actinomycetes</taxon>
        <taxon>Micrococcales</taxon>
        <taxon>Microbacteriaceae</taxon>
        <taxon>Microbacterium</taxon>
    </lineage>
</organism>
<feature type="chain" id="PRO_5038618165" evidence="1">
    <location>
        <begin position="29"/>
        <end position="388"/>
    </location>
</feature>
<evidence type="ECO:0000313" key="2">
    <source>
        <dbReference type="EMBL" id="SDP13164.1"/>
    </source>
</evidence>
<feature type="signal peptide" evidence="1">
    <location>
        <begin position="1"/>
        <end position="28"/>
    </location>
</feature>
<dbReference type="EMBL" id="FNJN01000004">
    <property type="protein sequence ID" value="SDP13164.1"/>
    <property type="molecule type" value="Genomic_DNA"/>
</dbReference>